<sequence length="349" mass="36270">MSGNSTGSTAKSGQPARSTHRRASTPTSTFDRVSTNASTRRAPVTLSRAWLAGAALLCALSTASVAGEEAFQSRTFAADPTWQATAGAFAVTGGGAGSLAANPALASELSRPTIALSHLQWAAGLSREWAALSTPLGTRFGVGADFGLLRADALDGFDEAGNPTGTFSPSEWDVAASVGADLGQGFGLGAGVRYFRLEDPTEPLTSVGISAGATWSGETRSFAVSAVDLGSTSDSRYELPTRYRAGGQQWLAPWARLGAGVEYGTELSLSVGTELRPAPWLSLLAGAGQESGDTGRGMFWSTGLGFERSGVHASYAFIVDDVLGDRHQLGIELPLRSENSWRHLDTPEP</sequence>
<name>A0A956SDE5_UNCEI</name>
<evidence type="ECO:0000256" key="1">
    <source>
        <dbReference type="SAM" id="MobiDB-lite"/>
    </source>
</evidence>
<evidence type="ECO:0000313" key="2">
    <source>
        <dbReference type="EMBL" id="MCA9756380.1"/>
    </source>
</evidence>
<reference evidence="2" key="1">
    <citation type="submission" date="2020-04" db="EMBL/GenBank/DDBJ databases">
        <authorList>
            <person name="Zhang T."/>
        </authorList>
    </citation>
    <scope>NUCLEOTIDE SEQUENCE</scope>
    <source>
        <strain evidence="2">HKST-UBA02</strain>
    </source>
</reference>
<feature type="compositionally biased region" description="Polar residues" evidence="1">
    <location>
        <begin position="1"/>
        <end position="17"/>
    </location>
</feature>
<accession>A0A956SDE5</accession>
<protein>
    <recommendedName>
        <fullName evidence="4">PorV/PorQ family protein</fullName>
    </recommendedName>
</protein>
<feature type="region of interest" description="Disordered" evidence="1">
    <location>
        <begin position="1"/>
        <end position="38"/>
    </location>
</feature>
<reference evidence="2" key="2">
    <citation type="journal article" date="2021" name="Microbiome">
        <title>Successional dynamics and alternative stable states in a saline activated sludge microbial community over 9 years.</title>
        <authorList>
            <person name="Wang Y."/>
            <person name="Ye J."/>
            <person name="Ju F."/>
            <person name="Liu L."/>
            <person name="Boyd J.A."/>
            <person name="Deng Y."/>
            <person name="Parks D.H."/>
            <person name="Jiang X."/>
            <person name="Yin X."/>
            <person name="Woodcroft B.J."/>
            <person name="Tyson G.W."/>
            <person name="Hugenholtz P."/>
            <person name="Polz M.F."/>
            <person name="Zhang T."/>
        </authorList>
    </citation>
    <scope>NUCLEOTIDE SEQUENCE</scope>
    <source>
        <strain evidence="2">HKST-UBA02</strain>
    </source>
</reference>
<gene>
    <name evidence="2" type="ORF">KDA27_11315</name>
</gene>
<comment type="caution">
    <text evidence="2">The sequence shown here is derived from an EMBL/GenBank/DDBJ whole genome shotgun (WGS) entry which is preliminary data.</text>
</comment>
<evidence type="ECO:0000313" key="3">
    <source>
        <dbReference type="Proteomes" id="UP000739538"/>
    </source>
</evidence>
<dbReference type="AlphaFoldDB" id="A0A956SDE5"/>
<dbReference type="Proteomes" id="UP000739538">
    <property type="component" value="Unassembled WGS sequence"/>
</dbReference>
<dbReference type="EMBL" id="JAGQHS010000051">
    <property type="protein sequence ID" value="MCA9756380.1"/>
    <property type="molecule type" value="Genomic_DNA"/>
</dbReference>
<proteinExistence type="predicted"/>
<evidence type="ECO:0008006" key="4">
    <source>
        <dbReference type="Google" id="ProtNLM"/>
    </source>
</evidence>
<feature type="compositionally biased region" description="Polar residues" evidence="1">
    <location>
        <begin position="24"/>
        <end position="38"/>
    </location>
</feature>
<organism evidence="2 3">
    <name type="scientific">Eiseniibacteriota bacterium</name>
    <dbReference type="NCBI Taxonomy" id="2212470"/>
    <lineage>
        <taxon>Bacteria</taxon>
        <taxon>Candidatus Eiseniibacteriota</taxon>
    </lineage>
</organism>